<dbReference type="CDD" id="cd23992">
    <property type="entry name" value="PBP_GOBP"/>
    <property type="match status" value="3"/>
</dbReference>
<evidence type="ECO:0000256" key="4">
    <source>
        <dbReference type="ARBA" id="ARBA00023180"/>
    </source>
</evidence>
<dbReference type="Proteomes" id="UP000410492">
    <property type="component" value="Unassembled WGS sequence"/>
</dbReference>
<proteinExistence type="inferred from homology"/>
<evidence type="ECO:0000256" key="1">
    <source>
        <dbReference type="ARBA" id="ARBA00004613"/>
    </source>
</evidence>
<dbReference type="OrthoDB" id="5978988at2759"/>
<dbReference type="SMART" id="SM00708">
    <property type="entry name" value="PhBP"/>
    <property type="match status" value="3"/>
</dbReference>
<dbReference type="Gene3D" id="1.10.238.20">
    <property type="entry name" value="Pheromone/general odorant binding protein domain"/>
    <property type="match status" value="3"/>
</dbReference>
<protein>
    <submittedName>
        <fullName evidence="6">Uncharacterized protein</fullName>
    </submittedName>
</protein>
<comment type="function">
    <text evidence="5">May be a carrier protein for lipids.</text>
</comment>
<dbReference type="Pfam" id="PF01395">
    <property type="entry name" value="PBP_GOBP"/>
    <property type="match status" value="3"/>
</dbReference>
<feature type="non-terminal residue" evidence="6">
    <location>
        <position position="1"/>
    </location>
</feature>
<dbReference type="GO" id="GO:0005549">
    <property type="term" value="F:odorant binding"/>
    <property type="evidence" value="ECO:0007669"/>
    <property type="project" value="InterPro"/>
</dbReference>
<evidence type="ECO:0000256" key="2">
    <source>
        <dbReference type="ARBA" id="ARBA00008098"/>
    </source>
</evidence>
<gene>
    <name evidence="6" type="ORF">CALMAC_LOCUS450</name>
</gene>
<dbReference type="PANTHER" id="PTHR21364">
    <property type="entry name" value="GENERAL ODORANT-BINDING PROTEIN 19A"/>
    <property type="match status" value="1"/>
</dbReference>
<dbReference type="AlphaFoldDB" id="A0A653BFU6"/>
<evidence type="ECO:0000313" key="6">
    <source>
        <dbReference type="EMBL" id="VEN34164.1"/>
    </source>
</evidence>
<dbReference type="SUPFAM" id="SSF47565">
    <property type="entry name" value="Insect pheromone/odorant-binding proteins"/>
    <property type="match status" value="3"/>
</dbReference>
<dbReference type="FunFam" id="1.10.238.20:FF:000001">
    <property type="entry name" value="General odorant-binding protein lush"/>
    <property type="match status" value="2"/>
</dbReference>
<comment type="similarity">
    <text evidence="2">Belongs to the PBP/GOBP family.</text>
</comment>
<evidence type="ECO:0000313" key="7">
    <source>
        <dbReference type="Proteomes" id="UP000410492"/>
    </source>
</evidence>
<name>A0A653BFU6_CALMS</name>
<evidence type="ECO:0000256" key="3">
    <source>
        <dbReference type="ARBA" id="ARBA00022525"/>
    </source>
</evidence>
<dbReference type="EMBL" id="CAACVG010000464">
    <property type="protein sequence ID" value="VEN34164.1"/>
    <property type="molecule type" value="Genomic_DNA"/>
</dbReference>
<dbReference type="PANTHER" id="PTHR21364:SF2">
    <property type="entry name" value="GENERAL ODORANT-BINDING PROTEIN 19A"/>
    <property type="match status" value="1"/>
</dbReference>
<dbReference type="InterPro" id="IPR006170">
    <property type="entry name" value="PBP/GOBP"/>
</dbReference>
<keyword evidence="4" id="KW-0325">Glycoprotein</keyword>
<dbReference type="GO" id="GO:0005576">
    <property type="term" value="C:extracellular region"/>
    <property type="evidence" value="ECO:0007669"/>
    <property type="project" value="UniProtKB-SubCell"/>
</dbReference>
<evidence type="ECO:0000256" key="5">
    <source>
        <dbReference type="ARBA" id="ARBA00056866"/>
    </source>
</evidence>
<dbReference type="InterPro" id="IPR036728">
    <property type="entry name" value="PBP_GOBP_sf"/>
</dbReference>
<reference evidence="6 7" key="1">
    <citation type="submission" date="2019-01" db="EMBL/GenBank/DDBJ databases">
        <authorList>
            <person name="Sayadi A."/>
        </authorList>
    </citation>
    <scope>NUCLEOTIDE SEQUENCE [LARGE SCALE GENOMIC DNA]</scope>
</reference>
<dbReference type="GO" id="GO:0007608">
    <property type="term" value="P:sensory perception of smell"/>
    <property type="evidence" value="ECO:0007669"/>
    <property type="project" value="UniProtKB-ARBA"/>
</dbReference>
<keyword evidence="7" id="KW-1185">Reference proteome</keyword>
<organism evidence="6 7">
    <name type="scientific">Callosobruchus maculatus</name>
    <name type="common">Southern cowpea weevil</name>
    <name type="synonym">Pulse bruchid</name>
    <dbReference type="NCBI Taxonomy" id="64391"/>
    <lineage>
        <taxon>Eukaryota</taxon>
        <taxon>Metazoa</taxon>
        <taxon>Ecdysozoa</taxon>
        <taxon>Arthropoda</taxon>
        <taxon>Hexapoda</taxon>
        <taxon>Insecta</taxon>
        <taxon>Pterygota</taxon>
        <taxon>Neoptera</taxon>
        <taxon>Endopterygota</taxon>
        <taxon>Coleoptera</taxon>
        <taxon>Polyphaga</taxon>
        <taxon>Cucujiformia</taxon>
        <taxon>Chrysomeloidea</taxon>
        <taxon>Chrysomelidae</taxon>
        <taxon>Bruchinae</taxon>
        <taxon>Bruchini</taxon>
        <taxon>Callosobruchus</taxon>
    </lineage>
</organism>
<accession>A0A653BFU6</accession>
<comment type="subcellular location">
    <subcellularLocation>
        <location evidence="1">Secreted</location>
    </subcellularLocation>
</comment>
<sequence length="540" mass="61546">GTLMTCKRYLLQASNIDGIFYSQSTLKQAVDEEVQALMDNLHNECLGQTGVDENLILNARKGEFPEDPKLKCYMRCILNEIGTIEDDGSIDVDGVLAVLPEEFKDQAEPVFRKCANIGGSDPCDIVFLTNKCAYAENPSEKDKLVNAAHLHMKIMLTNLNGPLKLLLLFCFATKAMGLSEEMQELADMLHKTCVEETSANEDDISNARRGQFADDEKFKCYIFCIMAQMACIEDDGTIDEEATIAVLPDEFKDKAAPIVRKCGTIKGATPCESAWLTHKCYQSEAPDLINFLYSCDIFIIYLLLLFYDKYISITQPIIFSLIQPYYGFSEHEMMSNIKNLGLICDKTFSVSDAIKEDVNNHRIWSDDENFKCYLHCMMQEASVFTPSGTVDEDACIDYLADNYRDEFIPIIRRCGTKKGANDCETAWLTNQCWAESPRVKYGKGSKKATVSLCLYDKNIATGQPIYLYNKEDSKLIPTIYWIAILKFVVINNKINIIILHKTHMFIILLKLLFNRNYFCTYYRKFHFSINLTFISFFKGR</sequence>
<keyword evidence="3" id="KW-0964">Secreted</keyword>